<evidence type="ECO:0000256" key="8">
    <source>
        <dbReference type="RuleBase" id="RU000644"/>
    </source>
</evidence>
<keyword evidence="7" id="KW-0963">Cytoplasm</keyword>
<dbReference type="GO" id="GO:0003743">
    <property type="term" value="F:translation initiation factor activity"/>
    <property type="evidence" value="ECO:0007669"/>
    <property type="project" value="UniProtKB-UniRule"/>
</dbReference>
<evidence type="ECO:0000259" key="10">
    <source>
        <dbReference type="PROSITE" id="PS51722"/>
    </source>
</evidence>
<dbReference type="SUPFAM" id="SSF50447">
    <property type="entry name" value="Translation proteins"/>
    <property type="match status" value="2"/>
</dbReference>
<dbReference type="FunFam" id="3.40.50.10050:FF:000001">
    <property type="entry name" value="Translation initiation factor IF-2"/>
    <property type="match status" value="1"/>
</dbReference>
<dbReference type="CDD" id="cd03702">
    <property type="entry name" value="IF2_mtIF2_II"/>
    <property type="match status" value="1"/>
</dbReference>
<comment type="subcellular location">
    <subcellularLocation>
        <location evidence="7">Cytoplasm</location>
    </subcellularLocation>
</comment>
<dbReference type="Pfam" id="PF04760">
    <property type="entry name" value="IF2_N"/>
    <property type="match status" value="1"/>
</dbReference>
<dbReference type="GO" id="GO:0005525">
    <property type="term" value="F:GTP binding"/>
    <property type="evidence" value="ECO:0007669"/>
    <property type="project" value="UniProtKB-KW"/>
</dbReference>
<feature type="compositionally biased region" description="Basic and acidic residues" evidence="9">
    <location>
        <begin position="431"/>
        <end position="447"/>
    </location>
</feature>
<feature type="binding site" evidence="7">
    <location>
        <begin position="730"/>
        <end position="733"/>
    </location>
    <ligand>
        <name>GTP</name>
        <dbReference type="ChEBI" id="CHEBI:37565"/>
    </ligand>
</feature>
<dbReference type="Proteomes" id="UP001289135">
    <property type="component" value="Unassembled WGS sequence"/>
</dbReference>
<dbReference type="InterPro" id="IPR000795">
    <property type="entry name" value="T_Tr_GTP-bd_dom"/>
</dbReference>
<gene>
    <name evidence="7" type="primary">infB</name>
    <name evidence="11" type="ORF">Lyticum_00542</name>
</gene>
<dbReference type="InterPro" id="IPR027417">
    <property type="entry name" value="P-loop_NTPase"/>
</dbReference>
<dbReference type="SUPFAM" id="SSF52540">
    <property type="entry name" value="P-loop containing nucleoside triphosphate hydrolases"/>
    <property type="match status" value="1"/>
</dbReference>
<evidence type="ECO:0000256" key="3">
    <source>
        <dbReference type="ARBA" id="ARBA00022540"/>
    </source>
</evidence>
<evidence type="ECO:0000313" key="11">
    <source>
        <dbReference type="EMBL" id="MDZ5761369.1"/>
    </source>
</evidence>
<sequence length="1123" mass="125712">MNNNKNTNQVKDSNKRRVLSIKKDVPNPNINLPSLDLNSDHHKTTRVNQVIVVMKSGGKKTPNNAEFENKEKEIEHNKLTQSEIHTRRNLIESISLDKEEGNSTFFNENLENNENNEFLINDSINDDNLTDNQNYDKDERNSKDLLNIGKQEKNIIQSEVEYEQNTIYKNEYLSKNSTDSIDLKNVNNIQNTQDNQQNEYIFEENISILDNKELNINVSKFDESTILDDNKEFIINYSNKNMSNSKNSEIIDNNDYINNIYELNTNYRINSDVSSDVSKNDNTTDSINISNIDNEEKSNAISNANDHDILVKNISTSISSNNTQLNNISNNSQLNNDFIDYPIESNNESHFINIKDNTNTDSNINTLRFSTKKRGVTNLNYLARTSSLSNASDTNNDTSLSTKKNTISKKNSINENNKIVENTNVSTKQKSTTDSKTNDNTKIDDNLSKPISTKSSNKIDENLSIRNKISISSKKTSARTYIKKLSASQISTVDVNDSSDFEDGLYNRFKTRTRYGKSKKNKSNFNRQDYTPEKVIREVEIPPIISVQELANRMTVRATELIKSLIKLGVIASINQNIDSDTAELLVLEYGHKPKRTNNEKDSIMMLIEEIPNNPETTVKRAPVVTIMGHVDHGKTSLLDALRSTDIVSKEFGGITQHIGAYNIKLKSGESITFLDTPGHEAFTAMRMRGAKVTDIVVIVIAANDGIKAQTIEAISHAKAANVPIIVAINKIDHPEANLDKVKNSLLNYELIPDDMGGDTIVIGVSAHTKYGLDKLEEAIILLSEFLELKTDINKKARGHVIEARIDKQKGICTTFLVEKGTLKVGDYIVAGSSFGRIKSMIDDKGRHIKSACPSIPVEIFGLSSVPTAGDDFVVTTDEKTAKIVASFREKQIQELSNVTKTSSIEKLIKQNNGLIKELIIIIKADVKGSLEAIVQSLHKLNNEEISLKIILQNVGGITESDVSLASTSNSIIFGFNVRASSLAKAYAEKIGVDIRYYSIIYDLINDVKAIMGGMLKPIIKENITGYAEVRRIFNISNIGKIAGCYITEGLITRSSNIRLLRNNIIISSSKIKSLRQGKDDVKESKYGFECGIMIEDDNILEGDRIEAYDMIEEKRTIDTNKS</sequence>
<dbReference type="Pfam" id="PF22042">
    <property type="entry name" value="EF-G_D2"/>
    <property type="match status" value="1"/>
</dbReference>
<evidence type="ECO:0000256" key="4">
    <source>
        <dbReference type="ARBA" id="ARBA00022741"/>
    </source>
</evidence>
<feature type="compositionally biased region" description="Low complexity" evidence="9">
    <location>
        <begin position="398"/>
        <end position="419"/>
    </location>
</feature>
<dbReference type="PANTHER" id="PTHR43381">
    <property type="entry name" value="TRANSLATION INITIATION FACTOR IF-2-RELATED"/>
    <property type="match status" value="1"/>
</dbReference>
<feature type="region of interest" description="Disordered" evidence="9">
    <location>
        <begin position="1"/>
        <end position="40"/>
    </location>
</feature>
<dbReference type="EMBL" id="JARGYU010000002">
    <property type="protein sequence ID" value="MDZ5761369.1"/>
    <property type="molecule type" value="Genomic_DNA"/>
</dbReference>
<keyword evidence="12" id="KW-1185">Reference proteome</keyword>
<keyword evidence="5 7" id="KW-0648">Protein biosynthesis</keyword>
<organism evidence="11 12">
    <name type="scientific">Lyticum sinuosum</name>
    <dbReference type="NCBI Taxonomy" id="1332059"/>
    <lineage>
        <taxon>Bacteria</taxon>
        <taxon>Pseudomonadati</taxon>
        <taxon>Pseudomonadota</taxon>
        <taxon>Alphaproteobacteria</taxon>
        <taxon>Rickettsiales</taxon>
        <taxon>Lyticum</taxon>
    </lineage>
</organism>
<dbReference type="AlphaFoldDB" id="A0AAE4VL38"/>
<dbReference type="NCBIfam" id="TIGR00231">
    <property type="entry name" value="small_GTP"/>
    <property type="match status" value="1"/>
</dbReference>
<feature type="region of interest" description="Disordered" evidence="9">
    <location>
        <begin position="388"/>
        <end position="455"/>
    </location>
</feature>
<keyword evidence="4 7" id="KW-0547">Nucleotide-binding</keyword>
<dbReference type="FunFam" id="2.40.30.10:FF:000008">
    <property type="entry name" value="Translation initiation factor IF-2"/>
    <property type="match status" value="1"/>
</dbReference>
<dbReference type="SUPFAM" id="SSF52156">
    <property type="entry name" value="Initiation factor IF2/eIF5b, domain 3"/>
    <property type="match status" value="1"/>
</dbReference>
<feature type="compositionally biased region" description="Polar residues" evidence="9">
    <location>
        <begin position="388"/>
        <end position="397"/>
    </location>
</feature>
<dbReference type="PROSITE" id="PS51722">
    <property type="entry name" value="G_TR_2"/>
    <property type="match status" value="1"/>
</dbReference>
<keyword evidence="6 7" id="KW-0342">GTP-binding</keyword>
<dbReference type="HAMAP" id="MF_00100_B">
    <property type="entry name" value="IF_2_B"/>
    <property type="match status" value="1"/>
</dbReference>
<dbReference type="RefSeq" id="WP_322498797.1">
    <property type="nucleotide sequence ID" value="NZ_JARGYU010000002.1"/>
</dbReference>
<evidence type="ECO:0000256" key="6">
    <source>
        <dbReference type="ARBA" id="ARBA00023134"/>
    </source>
</evidence>
<dbReference type="InterPro" id="IPR005225">
    <property type="entry name" value="Small_GTP-bd"/>
</dbReference>
<dbReference type="CDD" id="cd01887">
    <property type="entry name" value="IF2_eIF5B"/>
    <property type="match status" value="1"/>
</dbReference>
<evidence type="ECO:0000256" key="2">
    <source>
        <dbReference type="ARBA" id="ARBA00020675"/>
    </source>
</evidence>
<evidence type="ECO:0000256" key="7">
    <source>
        <dbReference type="HAMAP-Rule" id="MF_00100"/>
    </source>
</evidence>
<comment type="function">
    <text evidence="7 8">One of the essential components for the initiation of protein synthesis. Protects formylmethionyl-tRNA from spontaneous hydrolysis and promotes its binding to the 30S ribosomal subunits. Also involved in the hydrolysis of GTP during the formation of the 70S ribosomal complex.</text>
</comment>
<protein>
    <recommendedName>
        <fullName evidence="2 7">Translation initiation factor IF-2</fullName>
    </recommendedName>
</protein>
<comment type="similarity">
    <text evidence="1 7 8">Belongs to the TRAFAC class translation factor GTPase superfamily. Classic translation factor GTPase family. IF-2 subfamily.</text>
</comment>
<dbReference type="InterPro" id="IPR015760">
    <property type="entry name" value="TIF_IF2"/>
</dbReference>
<dbReference type="InterPro" id="IPR053905">
    <property type="entry name" value="EF-G-like_DII"/>
</dbReference>
<proteinExistence type="inferred from homology"/>
<dbReference type="PANTHER" id="PTHR43381:SF5">
    <property type="entry name" value="TR-TYPE G DOMAIN-CONTAINING PROTEIN"/>
    <property type="match status" value="1"/>
</dbReference>
<comment type="caution">
    <text evidence="11">The sequence shown here is derived from an EMBL/GenBank/DDBJ whole genome shotgun (WGS) entry which is preliminary data.</text>
</comment>
<dbReference type="CDD" id="cd03692">
    <property type="entry name" value="mtIF2_IVc"/>
    <property type="match status" value="1"/>
</dbReference>
<dbReference type="NCBIfam" id="TIGR00487">
    <property type="entry name" value="IF-2"/>
    <property type="match status" value="1"/>
</dbReference>
<dbReference type="GO" id="GO:0005737">
    <property type="term" value="C:cytoplasm"/>
    <property type="evidence" value="ECO:0007669"/>
    <property type="project" value="UniProtKB-SubCell"/>
</dbReference>
<dbReference type="Pfam" id="PF00009">
    <property type="entry name" value="GTP_EFTU"/>
    <property type="match status" value="1"/>
</dbReference>
<name>A0AAE4VL38_9RICK</name>
<evidence type="ECO:0000313" key="12">
    <source>
        <dbReference type="Proteomes" id="UP001289135"/>
    </source>
</evidence>
<dbReference type="InterPro" id="IPR009000">
    <property type="entry name" value="Transl_B-barrel_sf"/>
</dbReference>
<dbReference type="InterPro" id="IPR006847">
    <property type="entry name" value="IF2_N"/>
</dbReference>
<accession>A0AAE4VL38</accession>
<evidence type="ECO:0000256" key="5">
    <source>
        <dbReference type="ARBA" id="ARBA00022917"/>
    </source>
</evidence>
<feature type="binding site" evidence="7">
    <location>
        <begin position="629"/>
        <end position="636"/>
    </location>
    <ligand>
        <name>GTP</name>
        <dbReference type="ChEBI" id="CHEBI:37565"/>
    </ligand>
</feature>
<dbReference type="InterPro" id="IPR000178">
    <property type="entry name" value="TF_IF2_bacterial-like"/>
</dbReference>
<evidence type="ECO:0000256" key="9">
    <source>
        <dbReference type="SAM" id="MobiDB-lite"/>
    </source>
</evidence>
<dbReference type="FunFam" id="2.40.30.10:FF:000007">
    <property type="entry name" value="Translation initiation factor IF-2"/>
    <property type="match status" value="1"/>
</dbReference>
<feature type="binding site" evidence="7">
    <location>
        <begin position="676"/>
        <end position="680"/>
    </location>
    <ligand>
        <name>GTP</name>
        <dbReference type="ChEBI" id="CHEBI:37565"/>
    </ligand>
</feature>
<dbReference type="GO" id="GO:0003924">
    <property type="term" value="F:GTPase activity"/>
    <property type="evidence" value="ECO:0007669"/>
    <property type="project" value="UniProtKB-UniRule"/>
</dbReference>
<feature type="domain" description="Tr-type G" evidence="10">
    <location>
        <begin position="620"/>
        <end position="790"/>
    </location>
</feature>
<keyword evidence="3 7" id="KW-0396">Initiation factor</keyword>
<evidence type="ECO:0000256" key="1">
    <source>
        <dbReference type="ARBA" id="ARBA00007733"/>
    </source>
</evidence>
<dbReference type="FunFam" id="3.40.50.300:FF:000019">
    <property type="entry name" value="Translation initiation factor IF-2"/>
    <property type="match status" value="1"/>
</dbReference>
<dbReference type="Pfam" id="PF11987">
    <property type="entry name" value="IF-2"/>
    <property type="match status" value="1"/>
</dbReference>
<dbReference type="Gene3D" id="2.40.30.10">
    <property type="entry name" value="Translation factors"/>
    <property type="match status" value="2"/>
</dbReference>
<feature type="compositionally biased region" description="Polar residues" evidence="9">
    <location>
        <begin position="1"/>
        <end position="11"/>
    </location>
</feature>
<dbReference type="InterPro" id="IPR023115">
    <property type="entry name" value="TIF_IF2_dom3"/>
</dbReference>
<dbReference type="InterPro" id="IPR044145">
    <property type="entry name" value="IF2_II"/>
</dbReference>
<comment type="caution">
    <text evidence="7">Lacks conserved residue(s) required for the propagation of feature annotation.</text>
</comment>
<dbReference type="Gene3D" id="3.40.50.10050">
    <property type="entry name" value="Translation initiation factor IF- 2, domain 3"/>
    <property type="match status" value="1"/>
</dbReference>
<dbReference type="Gene3D" id="3.40.50.300">
    <property type="entry name" value="P-loop containing nucleotide triphosphate hydrolases"/>
    <property type="match status" value="1"/>
</dbReference>
<reference evidence="11" key="1">
    <citation type="submission" date="2023-02" db="EMBL/GenBank/DDBJ databases">
        <title>Host association and intracellularity evolved multiple times independently in the Rickettsiales.</title>
        <authorList>
            <person name="Castelli M."/>
            <person name="Nardi T."/>
            <person name="Gammuto L."/>
            <person name="Bellinzona G."/>
            <person name="Sabaneyeva E."/>
            <person name="Potekhin A."/>
            <person name="Serra V."/>
            <person name="Petroni G."/>
            <person name="Sassera D."/>
        </authorList>
    </citation>
    <scope>NUCLEOTIDE SEQUENCE</scope>
    <source>
        <strain evidence="11">USBL-36I1</strain>
    </source>
</reference>
<dbReference type="InterPro" id="IPR036925">
    <property type="entry name" value="TIF_IF2_dom3_sf"/>
</dbReference>